<evidence type="ECO:0000256" key="3">
    <source>
        <dbReference type="PROSITE-ProRule" id="PRU00339"/>
    </source>
</evidence>
<dbReference type="eggNOG" id="COG0457">
    <property type="taxonomic scope" value="Bacteria"/>
</dbReference>
<dbReference type="Pfam" id="PF21750">
    <property type="entry name" value="DACNH"/>
    <property type="match status" value="1"/>
</dbReference>
<dbReference type="PROSITE" id="PS51794">
    <property type="entry name" value="DAC"/>
    <property type="match status" value="1"/>
</dbReference>
<dbReference type="SMART" id="SM00028">
    <property type="entry name" value="TPR"/>
    <property type="match status" value="7"/>
</dbReference>
<feature type="repeat" description="TPR" evidence="3">
    <location>
        <begin position="588"/>
        <end position="621"/>
    </location>
</feature>
<dbReference type="AlphaFoldDB" id="M1MG29"/>
<keyword evidence="2 3" id="KW-0802">TPR repeat</keyword>
<dbReference type="PANTHER" id="PTHR44858">
    <property type="entry name" value="TETRATRICOPEPTIDE REPEAT PROTEIN 6"/>
    <property type="match status" value="1"/>
</dbReference>
<organism evidence="5 6">
    <name type="scientific">Clostridium saccharoperbutylacetonicum N1-4(HMT)</name>
    <dbReference type="NCBI Taxonomy" id="931276"/>
    <lineage>
        <taxon>Bacteria</taxon>
        <taxon>Bacillati</taxon>
        <taxon>Bacillota</taxon>
        <taxon>Clostridia</taxon>
        <taxon>Eubacteriales</taxon>
        <taxon>Clostridiaceae</taxon>
        <taxon>Clostridium</taxon>
    </lineage>
</organism>
<dbReference type="RefSeq" id="WP_015393188.1">
    <property type="nucleotide sequence ID" value="NC_020291.1"/>
</dbReference>
<dbReference type="KEGG" id="csr:Cspa_c31080"/>
<dbReference type="InterPro" id="IPR003390">
    <property type="entry name" value="DNA_integrity_scan_DisA_N"/>
</dbReference>
<feature type="repeat" description="TPR" evidence="3">
    <location>
        <begin position="554"/>
        <end position="587"/>
    </location>
</feature>
<dbReference type="Gene3D" id="1.25.40.10">
    <property type="entry name" value="Tetratricopeptide repeat domain"/>
    <property type="match status" value="3"/>
</dbReference>
<dbReference type="PROSITE" id="PS50293">
    <property type="entry name" value="TPR_REGION"/>
    <property type="match status" value="6"/>
</dbReference>
<dbReference type="Pfam" id="PF13431">
    <property type="entry name" value="TPR_17"/>
    <property type="match status" value="1"/>
</dbReference>
<dbReference type="SUPFAM" id="SSF48452">
    <property type="entry name" value="TPR-like"/>
    <property type="match status" value="1"/>
</dbReference>
<name>M1MG29_9CLOT</name>
<evidence type="ECO:0000256" key="1">
    <source>
        <dbReference type="ARBA" id="ARBA00022737"/>
    </source>
</evidence>
<dbReference type="InterPro" id="IPR011990">
    <property type="entry name" value="TPR-like_helical_dom_sf"/>
</dbReference>
<protein>
    <submittedName>
        <fullName evidence="5">TPR repeat-containing protein</fullName>
    </submittedName>
</protein>
<keyword evidence="6" id="KW-1185">Reference proteome</keyword>
<dbReference type="SUPFAM" id="SSF143597">
    <property type="entry name" value="YojJ-like"/>
    <property type="match status" value="1"/>
</dbReference>
<feature type="repeat" description="TPR" evidence="3">
    <location>
        <begin position="520"/>
        <end position="553"/>
    </location>
</feature>
<feature type="domain" description="DAC" evidence="4">
    <location>
        <begin position="321"/>
        <end position="483"/>
    </location>
</feature>
<sequence length="759" mass="87572">MNNILIKDIVEKLNSDVVCDEHIVKLEKINSTENVECEILEKYINLFKEKKINITKENIDKINNILCIDDDGSEENLETDLLKYININDSKIYFYSFQGFSKEFLSAYKKMKKCSFLRYLFDAYFEDYNEIKNIQDYISVQLREYVNSLADKVDKNNNSNCDNKQKYLKNIYDQINYISTLTYEGSNVSAKIVLLKEEFFSKYIRFYIKLKDPINFEEYRKVRKLLETSDKTTYLIGDNERIYGLGSFKNISEFETENIDVFVIDFIGRFEYKISTLTRNISTVKEDTNKNTELKSYKLKECNLVNVRYGKPNLKEHIYSEGDLVGAIKSIFKNDLKDNSDEKIELLKNIINYAKDQKHGTTVVITTPEKAKKEVVNLEKQSMRIEEKKLENNEYLSNIINRITNIDGALYIDINGTCHSIGVILDGEADSMHGDSSRGARFNSAIKYSLKKDLIDKCIIVVISEDGMVNIIHNGEDYKEEKTLNLNKLFNESKRLLDNNEYTKLLEKSNEIINTDINNAKAYFVKGLTLRKSGQNEEAIECYNKAIELKPDYAEVYNNKGNILQDLGQNEEAIECYDKAIELNPDYVKAYNNKGSALQNLGQNEEAIECYDKAKELSPDYVNAYYNKGTALMNLGQDEEAIGCYDKAIELSPDYVNAYNNKGTALKNLGQNEEAIECYDKAIELSPDYVNAYNNKGNVLQNLGQNEEAIECYDKAIELNPDYAKAYYNKGNALKILGKNEKANICFEKYEELKKQQND</sequence>
<feature type="repeat" description="TPR" evidence="3">
    <location>
        <begin position="656"/>
        <end position="689"/>
    </location>
</feature>
<proteinExistence type="predicted"/>
<dbReference type="Pfam" id="PF13414">
    <property type="entry name" value="TPR_11"/>
    <property type="match status" value="3"/>
</dbReference>
<evidence type="ECO:0000259" key="4">
    <source>
        <dbReference type="PROSITE" id="PS51794"/>
    </source>
</evidence>
<feature type="repeat" description="TPR" evidence="3">
    <location>
        <begin position="690"/>
        <end position="723"/>
    </location>
</feature>
<dbReference type="InterPro" id="IPR019734">
    <property type="entry name" value="TPR_rpt"/>
</dbReference>
<gene>
    <name evidence="5" type="ORF">Cspa_c31080</name>
</gene>
<dbReference type="Gene3D" id="3.40.1700.10">
    <property type="entry name" value="DNA integrity scanning protein, DisA, N-terminal domain"/>
    <property type="match status" value="1"/>
</dbReference>
<dbReference type="InterPro" id="IPR036888">
    <property type="entry name" value="DNA_integrity_DisA_N_sf"/>
</dbReference>
<dbReference type="Pfam" id="PF02457">
    <property type="entry name" value="DAC"/>
    <property type="match status" value="1"/>
</dbReference>
<dbReference type="InterPro" id="IPR048555">
    <property type="entry name" value="DACNH"/>
</dbReference>
<dbReference type="Proteomes" id="UP000011728">
    <property type="component" value="Chromosome"/>
</dbReference>
<keyword evidence="1" id="KW-0677">Repeat</keyword>
<evidence type="ECO:0000313" key="6">
    <source>
        <dbReference type="Proteomes" id="UP000011728"/>
    </source>
</evidence>
<dbReference type="InterPro" id="IPR050498">
    <property type="entry name" value="Ycf3"/>
</dbReference>
<feature type="repeat" description="TPR" evidence="3">
    <location>
        <begin position="622"/>
        <end position="655"/>
    </location>
</feature>
<dbReference type="PROSITE" id="PS50005">
    <property type="entry name" value="TPR"/>
    <property type="match status" value="6"/>
</dbReference>
<dbReference type="HOGENOM" id="CLU_367128_0_0_9"/>
<dbReference type="EMBL" id="CP004121">
    <property type="protein sequence ID" value="AGF56869.1"/>
    <property type="molecule type" value="Genomic_DNA"/>
</dbReference>
<dbReference type="PATRIC" id="fig|931276.5.peg.3126"/>
<accession>M1MG29</accession>
<reference evidence="5 6" key="1">
    <citation type="submission" date="2013-02" db="EMBL/GenBank/DDBJ databases">
        <title>Genome sequence of Clostridium saccharoperbutylacetonicum N1-4(HMT).</title>
        <authorList>
            <person name="Poehlein A."/>
            <person name="Daniel R."/>
        </authorList>
    </citation>
    <scope>NUCLEOTIDE SEQUENCE [LARGE SCALE GENOMIC DNA]</scope>
    <source>
        <strain evidence="6">N1-4(HMT)</strain>
    </source>
</reference>
<evidence type="ECO:0000313" key="5">
    <source>
        <dbReference type="EMBL" id="AGF56869.1"/>
    </source>
</evidence>
<dbReference type="PANTHER" id="PTHR44858:SF1">
    <property type="entry name" value="UDP-N-ACETYLGLUCOSAMINE--PEPTIDE N-ACETYLGLUCOSAMINYLTRANSFERASE SPINDLY-RELATED"/>
    <property type="match status" value="1"/>
</dbReference>
<evidence type="ECO:0000256" key="2">
    <source>
        <dbReference type="ARBA" id="ARBA00022803"/>
    </source>
</evidence>